<dbReference type="GO" id="GO:0016020">
    <property type="term" value="C:membrane"/>
    <property type="evidence" value="ECO:0007669"/>
    <property type="project" value="InterPro"/>
</dbReference>
<accession>A0A3M9XK13</accession>
<protein>
    <recommendedName>
        <fullName evidence="4">S49 family peptidase</fullName>
    </recommendedName>
</protein>
<proteinExistence type="predicted"/>
<keyword evidence="3" id="KW-1185">Reference proteome</keyword>
<evidence type="ECO:0000313" key="3">
    <source>
        <dbReference type="Proteomes" id="UP000268623"/>
    </source>
</evidence>
<reference evidence="2 3" key="1">
    <citation type="submission" date="2018-08" db="EMBL/GenBank/DDBJ databases">
        <title>Genome sequence of Methylocystis hirsuta CSC1, a methanotroph able to accumulate PHAs.</title>
        <authorList>
            <person name="Bordel S."/>
            <person name="Rodriguez E."/>
            <person name="Gancedo J."/>
            <person name="Munoz R."/>
        </authorList>
    </citation>
    <scope>NUCLEOTIDE SEQUENCE [LARGE SCALE GENOMIC DNA]</scope>
    <source>
        <strain evidence="2 3">CSC1</strain>
    </source>
</reference>
<dbReference type="Proteomes" id="UP000268623">
    <property type="component" value="Unassembled WGS sequence"/>
</dbReference>
<dbReference type="Gene3D" id="3.90.226.10">
    <property type="entry name" value="2-enoyl-CoA Hydratase, Chain A, domain 1"/>
    <property type="match status" value="1"/>
</dbReference>
<dbReference type="NCBIfam" id="NF047768">
    <property type="entry name" value="Clp_like_SDH"/>
    <property type="match status" value="1"/>
</dbReference>
<dbReference type="PANTHER" id="PTHR35984:SF1">
    <property type="entry name" value="PERIPLASMIC SERINE PROTEASE"/>
    <property type="match status" value="1"/>
</dbReference>
<dbReference type="EMBL" id="QWDD01000004">
    <property type="protein sequence ID" value="RNJ47952.1"/>
    <property type="molecule type" value="Genomic_DNA"/>
</dbReference>
<evidence type="ECO:0000256" key="1">
    <source>
        <dbReference type="SAM" id="Coils"/>
    </source>
</evidence>
<name>A0A3M9XK13_9HYPH</name>
<dbReference type="Pfam" id="PF01972">
    <property type="entry name" value="SDH_protease"/>
    <property type="match status" value="1"/>
</dbReference>
<organism evidence="2 3">
    <name type="scientific">Methylocystis hirsuta</name>
    <dbReference type="NCBI Taxonomy" id="369798"/>
    <lineage>
        <taxon>Bacteria</taxon>
        <taxon>Pseudomonadati</taxon>
        <taxon>Pseudomonadota</taxon>
        <taxon>Alphaproteobacteria</taxon>
        <taxon>Hyphomicrobiales</taxon>
        <taxon>Methylocystaceae</taxon>
        <taxon>Methylocystis</taxon>
    </lineage>
</organism>
<sequence length="273" mass="30258">MDLSIILWAFVIFVLLQPLLRQFILERLRQRKISQIERARGSRVILLVHREERLTLLGLPIVRYLDMNDSEEVMRAIQLTDPNVPLDVVLHTPGGLYLAATQIALALSGHKGKVTIFVPHYAMSGGTLIALAADEIVMCRHSVLGPLEPQVEGLPAVSLLRVIEQKPIAEIDDETLVLADIAQKALAQLEQTATQLLADRMDATRAAELAKTLTNGRWTHDYAITAAEARELGLPVKTEMPPEVLELLALYPQPIRGMPSVAYLPSPHSRNTK</sequence>
<feature type="coiled-coil region" evidence="1">
    <location>
        <begin position="179"/>
        <end position="206"/>
    </location>
</feature>
<dbReference type="InterPro" id="IPR029045">
    <property type="entry name" value="ClpP/crotonase-like_dom_sf"/>
</dbReference>
<dbReference type="AlphaFoldDB" id="A0A3M9XK13"/>
<evidence type="ECO:0000313" key="2">
    <source>
        <dbReference type="EMBL" id="RNJ47952.1"/>
    </source>
</evidence>
<evidence type="ECO:0008006" key="4">
    <source>
        <dbReference type="Google" id="ProtNLM"/>
    </source>
</evidence>
<dbReference type="InterPro" id="IPR002825">
    <property type="entry name" value="Pept_S49_ser-pept_pro"/>
</dbReference>
<comment type="caution">
    <text evidence="2">The sequence shown here is derived from an EMBL/GenBank/DDBJ whole genome shotgun (WGS) entry which is preliminary data.</text>
</comment>
<dbReference type="OrthoDB" id="9806253at2"/>
<dbReference type="PANTHER" id="PTHR35984">
    <property type="entry name" value="PERIPLASMIC SERINE PROTEASE"/>
    <property type="match status" value="1"/>
</dbReference>
<gene>
    <name evidence="2" type="ORF">D1O30_21150</name>
</gene>
<dbReference type="SUPFAM" id="SSF52096">
    <property type="entry name" value="ClpP/crotonase"/>
    <property type="match status" value="1"/>
</dbReference>
<keyword evidence="1" id="KW-0175">Coiled coil</keyword>